<proteinExistence type="predicted"/>
<dbReference type="RefSeq" id="WP_117322776.1">
    <property type="nucleotide sequence ID" value="NZ_QVTD01000006.1"/>
</dbReference>
<dbReference type="EMBL" id="QVTD01000006">
    <property type="protein sequence ID" value="RFU63410.1"/>
    <property type="molecule type" value="Genomic_DNA"/>
</dbReference>
<comment type="caution">
    <text evidence="1">The sequence shown here is derived from an EMBL/GenBank/DDBJ whole genome shotgun (WGS) entry which is preliminary data.</text>
</comment>
<accession>A0A372LBX2</accession>
<reference evidence="1 2" key="1">
    <citation type="submission" date="2018-08" db="EMBL/GenBank/DDBJ databases">
        <title>Bacillus chawlae sp. nov., Bacillus glennii sp. nov., and Bacillus saganii sp. nov. Isolated from the Vehicle Assembly Building at Kennedy Space Center where the Viking Spacecraft were Assembled.</title>
        <authorList>
            <person name="Seuylemezian A."/>
            <person name="Vaishampayan P."/>
        </authorList>
    </citation>
    <scope>NUCLEOTIDE SEQUENCE [LARGE SCALE GENOMIC DNA]</scope>
    <source>
        <strain evidence="1 2">V44-8</strain>
    </source>
</reference>
<evidence type="ECO:0000313" key="1">
    <source>
        <dbReference type="EMBL" id="RFU63410.1"/>
    </source>
</evidence>
<keyword evidence="2" id="KW-1185">Reference proteome</keyword>
<name>A0A372LBX2_9BACI</name>
<organism evidence="1 2">
    <name type="scientific">Peribacillus glennii</name>
    <dbReference type="NCBI Taxonomy" id="2303991"/>
    <lineage>
        <taxon>Bacteria</taxon>
        <taxon>Bacillati</taxon>
        <taxon>Bacillota</taxon>
        <taxon>Bacilli</taxon>
        <taxon>Bacillales</taxon>
        <taxon>Bacillaceae</taxon>
        <taxon>Peribacillus</taxon>
    </lineage>
</organism>
<evidence type="ECO:0000313" key="2">
    <source>
        <dbReference type="Proteomes" id="UP000262939"/>
    </source>
</evidence>
<dbReference type="OrthoDB" id="2692034at2"/>
<gene>
    <name evidence="1" type="ORF">D0466_11780</name>
</gene>
<sequence>MQYLQDTLYNWLTIKVVCEARPDDTAARDTRLLFEQMLREKHQAVILGVQKEEPFYYVEYFVNQEEKTARFPIELIDVMLGQIEAEPEKYMNYEE</sequence>
<dbReference type="Proteomes" id="UP000262939">
    <property type="component" value="Unassembled WGS sequence"/>
</dbReference>
<dbReference type="AlphaFoldDB" id="A0A372LBX2"/>
<protein>
    <submittedName>
        <fullName evidence="1">Uncharacterized protein</fullName>
    </submittedName>
</protein>